<gene>
    <name evidence="2" type="ORF">C8A01DRAFT_40809</name>
</gene>
<evidence type="ECO:0000313" key="2">
    <source>
        <dbReference type="EMBL" id="KAK4032746.1"/>
    </source>
</evidence>
<proteinExistence type="predicted"/>
<accession>A0AAN6P6P0</accession>
<evidence type="ECO:0000256" key="1">
    <source>
        <dbReference type="SAM" id="MobiDB-lite"/>
    </source>
</evidence>
<feature type="compositionally biased region" description="Low complexity" evidence="1">
    <location>
        <begin position="43"/>
        <end position="52"/>
    </location>
</feature>
<dbReference type="AlphaFoldDB" id="A0AAN6P6P0"/>
<sequence length="364" mass="39414">MTKKKAARANAAKKKANANAKTNAPKATGTHFTPAPLSGPVPESLAAEASEASNAHLDAFQRRMIKQLRVLAAGALSRRLPESDGRNSGNPAMTADELRRRVKTRILELEETSNQMAALHKKLEPKGRVHIDELKQLVDAIPLKFQSFPEICEALRARELEKGEDAGDKERAKYREAQAEVPDGDIDKNRIMDVDVAPPVTEVSAPAAAGSNPPMNPLFLPPTTTTTPAQLPKSLAAIPGSREMFASLNAGMDALERGLAERRNILAALDLQGNSVASDRSSYHGKVTSTAEELARRVEDSLVTLEEISSRRAASGNKLGHGELNSNNIRKGTQLYVLLAALFSGEMVEQEFGARLRDMDKDDE</sequence>
<feature type="compositionally biased region" description="Low complexity" evidence="1">
    <location>
        <begin position="17"/>
        <end position="28"/>
    </location>
</feature>
<reference evidence="3" key="1">
    <citation type="journal article" date="2023" name="Mol. Phylogenet. Evol.">
        <title>Genome-scale phylogeny and comparative genomics of the fungal order Sordariales.</title>
        <authorList>
            <person name="Hensen N."/>
            <person name="Bonometti L."/>
            <person name="Westerberg I."/>
            <person name="Brannstrom I.O."/>
            <person name="Guillou S."/>
            <person name="Cros-Aarteil S."/>
            <person name="Calhoun S."/>
            <person name="Haridas S."/>
            <person name="Kuo A."/>
            <person name="Mondo S."/>
            <person name="Pangilinan J."/>
            <person name="Riley R."/>
            <person name="LaButti K."/>
            <person name="Andreopoulos B."/>
            <person name="Lipzen A."/>
            <person name="Chen C."/>
            <person name="Yan M."/>
            <person name="Daum C."/>
            <person name="Ng V."/>
            <person name="Clum A."/>
            <person name="Steindorff A."/>
            <person name="Ohm R.A."/>
            <person name="Martin F."/>
            <person name="Silar P."/>
            <person name="Natvig D.O."/>
            <person name="Lalanne C."/>
            <person name="Gautier V."/>
            <person name="Ament-Velasquez S.L."/>
            <person name="Kruys A."/>
            <person name="Hutchinson M.I."/>
            <person name="Powell A.J."/>
            <person name="Barry K."/>
            <person name="Miller A.N."/>
            <person name="Grigoriev I.V."/>
            <person name="Debuchy R."/>
            <person name="Gladieux P."/>
            <person name="Hiltunen Thoren M."/>
            <person name="Johannesson H."/>
        </authorList>
    </citation>
    <scope>NUCLEOTIDE SEQUENCE [LARGE SCALE GENOMIC DNA]</scope>
    <source>
        <strain evidence="3">CBS 284.82</strain>
    </source>
</reference>
<dbReference type="EMBL" id="MU854579">
    <property type="protein sequence ID" value="KAK4032746.1"/>
    <property type="molecule type" value="Genomic_DNA"/>
</dbReference>
<dbReference type="Proteomes" id="UP001303115">
    <property type="component" value="Unassembled WGS sequence"/>
</dbReference>
<name>A0AAN6P6P0_9PEZI</name>
<keyword evidence="3" id="KW-1185">Reference proteome</keyword>
<feature type="region of interest" description="Disordered" evidence="1">
    <location>
        <begin position="1"/>
        <end position="52"/>
    </location>
</feature>
<feature type="compositionally biased region" description="Basic residues" evidence="1">
    <location>
        <begin position="1"/>
        <end position="16"/>
    </location>
</feature>
<evidence type="ECO:0000313" key="3">
    <source>
        <dbReference type="Proteomes" id="UP001303115"/>
    </source>
</evidence>
<organism evidence="2 3">
    <name type="scientific">Parachaetomium inaequale</name>
    <dbReference type="NCBI Taxonomy" id="2588326"/>
    <lineage>
        <taxon>Eukaryota</taxon>
        <taxon>Fungi</taxon>
        <taxon>Dikarya</taxon>
        <taxon>Ascomycota</taxon>
        <taxon>Pezizomycotina</taxon>
        <taxon>Sordariomycetes</taxon>
        <taxon>Sordariomycetidae</taxon>
        <taxon>Sordariales</taxon>
        <taxon>Chaetomiaceae</taxon>
        <taxon>Parachaetomium</taxon>
    </lineage>
</organism>
<comment type="caution">
    <text evidence="2">The sequence shown here is derived from an EMBL/GenBank/DDBJ whole genome shotgun (WGS) entry which is preliminary data.</text>
</comment>
<protein>
    <submittedName>
        <fullName evidence="2">Uncharacterized protein</fullName>
    </submittedName>
</protein>